<proteinExistence type="predicted"/>
<protein>
    <recommendedName>
        <fullName evidence="4">Restriction endonuclease</fullName>
    </recommendedName>
</protein>
<dbReference type="Gene3D" id="3.40.50.300">
    <property type="entry name" value="P-loop containing nucleotide triphosphate hydrolases"/>
    <property type="match status" value="1"/>
</dbReference>
<evidence type="ECO:0000256" key="1">
    <source>
        <dbReference type="SAM" id="MobiDB-lite"/>
    </source>
</evidence>
<comment type="caution">
    <text evidence="2">The sequence shown here is derived from an EMBL/GenBank/DDBJ whole genome shotgun (WGS) entry which is preliminary data.</text>
</comment>
<feature type="region of interest" description="Disordered" evidence="1">
    <location>
        <begin position="655"/>
        <end position="679"/>
    </location>
</feature>
<name>A0AA37HVA8_SEGBR</name>
<evidence type="ECO:0000313" key="3">
    <source>
        <dbReference type="Proteomes" id="UP000887043"/>
    </source>
</evidence>
<evidence type="ECO:0000313" key="2">
    <source>
        <dbReference type="EMBL" id="GJG26369.1"/>
    </source>
</evidence>
<reference evidence="2" key="1">
    <citation type="submission" date="2021-08" db="EMBL/GenBank/DDBJ databases">
        <title>Prevotella lacticifex sp. nov., isolated from rumen of cow.</title>
        <authorList>
            <person name="Shinkai T."/>
            <person name="Ikeyama N."/>
            <person name="Kumagai M."/>
            <person name="Ohmori H."/>
            <person name="Sakamoto M."/>
            <person name="Ohkuma M."/>
            <person name="Mitsumori M."/>
        </authorList>
    </citation>
    <scope>NUCLEOTIDE SEQUENCE</scope>
    <source>
        <strain evidence="2">DSM 11371</strain>
    </source>
</reference>
<dbReference type="Proteomes" id="UP000887043">
    <property type="component" value="Unassembled WGS sequence"/>
</dbReference>
<gene>
    <name evidence="2" type="ORF">PRRU23_00690</name>
</gene>
<dbReference type="SUPFAM" id="SSF52540">
    <property type="entry name" value="P-loop containing nucleoside triphosphate hydrolases"/>
    <property type="match status" value="1"/>
</dbReference>
<dbReference type="EMBL" id="BPTR01000001">
    <property type="protein sequence ID" value="GJG26369.1"/>
    <property type="molecule type" value="Genomic_DNA"/>
</dbReference>
<dbReference type="InterPro" id="IPR027417">
    <property type="entry name" value="P-loop_NTPase"/>
</dbReference>
<feature type="compositionally biased region" description="Basic and acidic residues" evidence="1">
    <location>
        <begin position="669"/>
        <end position="679"/>
    </location>
</feature>
<sequence>MALIIPKCNAESETLDLTLKVYYDAQDWVTNAELIDRLSMSLINAGIETQKKEPQSYTKKTQVLSYYGFIEWEDPDNTQSRRRITATGRKFYELRKNNDIHAVQALLVDVLKNNTFGRNVLGCDSDSDLEAPNIFVKSTMILGHLTNKEFAYIVGNMELEHKEFADVLFEVLIKRKRDIQVVPSDAANKWADPKPILALADWGMFTIKKQGASKYYYLHRDVIETLGDELVLLRTMNTEPKRQSKKHIFSSSQKEASERISNFSNYITAIKSKPFLLLAGISGTGKSRIVREFAFKSCPKYLQDKDGTTPGNYCMIEVKPNWHDSTELLGYYSRLGKAAYQFTKFVKFLVKAKMFPTVPFFVCLDEMNLAPVEQYFAEILSILETRKHPKNDKTGEVDMTTVKTEPIIDAQYFRELSEMPHTKNAQTGEPFSSNLTDRDIYLKLFDIETESDIDEEVGKRTDLTTEGLTLPDNVVIIGTVNMDDTTHQFSRKVIDRAMTIEMNGGNLRNMFGGSKNLEYLSDEEQQKWQNAFTRRYVTADEVLDAHSDFAEELEEKLPAKLEEINKTLKGTPFEVSYRVLNELTIMVGVMLDEGMDLDDAIAQSVNNILLMKILPRIEGDAEMFALSREYKNKVGISYDNRLEWLKELAPDIKETAIDPTSDNGDVEETADKDKEHHQTAEEKIQEMIDRLNNQEFTRFWP</sequence>
<dbReference type="AlphaFoldDB" id="A0AA37HVA8"/>
<dbReference type="RefSeq" id="WP_006283326.1">
    <property type="nucleotide sequence ID" value="NZ_BPTR01000001.1"/>
</dbReference>
<evidence type="ECO:0008006" key="4">
    <source>
        <dbReference type="Google" id="ProtNLM"/>
    </source>
</evidence>
<organism evidence="2 3">
    <name type="scientific">Segatella bryantii</name>
    <name type="common">Prevotella bryantii</name>
    <dbReference type="NCBI Taxonomy" id="77095"/>
    <lineage>
        <taxon>Bacteria</taxon>
        <taxon>Pseudomonadati</taxon>
        <taxon>Bacteroidota</taxon>
        <taxon>Bacteroidia</taxon>
        <taxon>Bacteroidales</taxon>
        <taxon>Prevotellaceae</taxon>
        <taxon>Segatella</taxon>
    </lineage>
</organism>
<accession>A0AA37HVA8</accession>